<dbReference type="EMBL" id="CP022743">
    <property type="protein sequence ID" value="ASU32555.1"/>
    <property type="molecule type" value="Genomic_DNA"/>
</dbReference>
<dbReference type="SMART" id="SM00448">
    <property type="entry name" value="REC"/>
    <property type="match status" value="1"/>
</dbReference>
<dbReference type="PROSITE" id="PS50043">
    <property type="entry name" value="HTH_LUXR_2"/>
    <property type="match status" value="1"/>
</dbReference>
<evidence type="ECO:0000256" key="1">
    <source>
        <dbReference type="ARBA" id="ARBA00022553"/>
    </source>
</evidence>
<protein>
    <submittedName>
        <fullName evidence="6">DNA-binding response regulator</fullName>
    </submittedName>
</protein>
<dbReference type="KEGG" id="muc:MuYL_0652"/>
<evidence type="ECO:0000259" key="5">
    <source>
        <dbReference type="PROSITE" id="PS50110"/>
    </source>
</evidence>
<dbReference type="InterPro" id="IPR016032">
    <property type="entry name" value="Sig_transdc_resp-reg_C-effctor"/>
</dbReference>
<dbReference type="PROSITE" id="PS50110">
    <property type="entry name" value="RESPONSE_REGULATORY"/>
    <property type="match status" value="1"/>
</dbReference>
<feature type="modified residue" description="4-aspartylphosphate" evidence="3">
    <location>
        <position position="57"/>
    </location>
</feature>
<dbReference type="AlphaFoldDB" id="A0A223NRL8"/>
<keyword evidence="1 3" id="KW-0597">Phosphoprotein</keyword>
<dbReference type="CDD" id="cd06170">
    <property type="entry name" value="LuxR_C_like"/>
    <property type="match status" value="1"/>
</dbReference>
<dbReference type="SUPFAM" id="SSF46894">
    <property type="entry name" value="C-terminal effector domain of the bipartite response regulators"/>
    <property type="match status" value="1"/>
</dbReference>
<dbReference type="GO" id="GO:0006355">
    <property type="term" value="P:regulation of DNA-templated transcription"/>
    <property type="evidence" value="ECO:0007669"/>
    <property type="project" value="InterPro"/>
</dbReference>
<dbReference type="InterPro" id="IPR039420">
    <property type="entry name" value="WalR-like"/>
</dbReference>
<accession>A0A223NRL8</accession>
<dbReference type="Pfam" id="PF00196">
    <property type="entry name" value="GerE"/>
    <property type="match status" value="1"/>
</dbReference>
<organism evidence="6 7">
    <name type="scientific">Mucilaginibacter xinganensis</name>
    <dbReference type="NCBI Taxonomy" id="1234841"/>
    <lineage>
        <taxon>Bacteria</taxon>
        <taxon>Pseudomonadati</taxon>
        <taxon>Bacteroidota</taxon>
        <taxon>Sphingobacteriia</taxon>
        <taxon>Sphingobacteriales</taxon>
        <taxon>Sphingobacteriaceae</taxon>
        <taxon>Mucilaginibacter</taxon>
    </lineage>
</organism>
<feature type="domain" description="HTH luxR-type" evidence="4">
    <location>
        <begin position="146"/>
        <end position="211"/>
    </location>
</feature>
<dbReference type="RefSeq" id="WP_094569127.1">
    <property type="nucleotide sequence ID" value="NZ_CP022743.1"/>
</dbReference>
<dbReference type="PANTHER" id="PTHR43214">
    <property type="entry name" value="TWO-COMPONENT RESPONSE REGULATOR"/>
    <property type="match status" value="1"/>
</dbReference>
<dbReference type="InterPro" id="IPR001789">
    <property type="entry name" value="Sig_transdc_resp-reg_receiver"/>
</dbReference>
<feature type="domain" description="Response regulatory" evidence="5">
    <location>
        <begin position="6"/>
        <end position="122"/>
    </location>
</feature>
<dbReference type="Pfam" id="PF00072">
    <property type="entry name" value="Response_reg"/>
    <property type="match status" value="1"/>
</dbReference>
<evidence type="ECO:0000313" key="7">
    <source>
        <dbReference type="Proteomes" id="UP000215002"/>
    </source>
</evidence>
<reference evidence="6 7" key="1">
    <citation type="submission" date="2017-08" db="EMBL/GenBank/DDBJ databases">
        <title>Complete genome sequence of Mucilaginibacter sp. strain BJC16-A31.</title>
        <authorList>
            <consortium name="Henan University of Science and Technology"/>
            <person name="You X."/>
        </authorList>
    </citation>
    <scope>NUCLEOTIDE SEQUENCE [LARGE SCALE GENOMIC DNA]</scope>
    <source>
        <strain evidence="6 7">BJC16-A31</strain>
    </source>
</reference>
<dbReference type="SMART" id="SM00421">
    <property type="entry name" value="HTH_LUXR"/>
    <property type="match status" value="1"/>
</dbReference>
<dbReference type="PRINTS" id="PR00038">
    <property type="entry name" value="HTHLUXR"/>
</dbReference>
<dbReference type="SUPFAM" id="SSF52172">
    <property type="entry name" value="CheY-like"/>
    <property type="match status" value="1"/>
</dbReference>
<proteinExistence type="predicted"/>
<keyword evidence="2 6" id="KW-0238">DNA-binding</keyword>
<dbReference type="OrthoDB" id="9797341at2"/>
<dbReference type="InterPro" id="IPR000792">
    <property type="entry name" value="Tscrpt_reg_LuxR_C"/>
</dbReference>
<dbReference type="Proteomes" id="UP000215002">
    <property type="component" value="Chromosome"/>
</dbReference>
<dbReference type="CDD" id="cd17535">
    <property type="entry name" value="REC_NarL-like"/>
    <property type="match status" value="1"/>
</dbReference>
<dbReference type="InterPro" id="IPR058245">
    <property type="entry name" value="NreC/VraR/RcsB-like_REC"/>
</dbReference>
<keyword evidence="7" id="KW-1185">Reference proteome</keyword>
<name>A0A223NRL8_9SPHI</name>
<sequence length="213" mass="24121">MAMPIKVLIVEDNTNLRQALKSLIALSDDFICVGDDDHCKPEIFFSDNEVPDVILMDIDLPGENGISYTRRIKEKYPFINILMLTVIEQEDKIMEAIYAGATGYLIKSAIPENILENIRILYKGGSPLTPSIARIIFQNVQNQQPNKKEKVHLNTRETEVLAGLVKGLTYKMIAAKHFISVDTVRSYIRCVYEKLEVHSRSEAIVKALNDKLI</sequence>
<evidence type="ECO:0000313" key="6">
    <source>
        <dbReference type="EMBL" id="ASU32555.1"/>
    </source>
</evidence>
<evidence type="ECO:0000259" key="4">
    <source>
        <dbReference type="PROSITE" id="PS50043"/>
    </source>
</evidence>
<dbReference type="GO" id="GO:0000160">
    <property type="term" value="P:phosphorelay signal transduction system"/>
    <property type="evidence" value="ECO:0007669"/>
    <property type="project" value="InterPro"/>
</dbReference>
<dbReference type="PANTHER" id="PTHR43214:SF43">
    <property type="entry name" value="TWO-COMPONENT RESPONSE REGULATOR"/>
    <property type="match status" value="1"/>
</dbReference>
<dbReference type="Gene3D" id="3.40.50.2300">
    <property type="match status" value="1"/>
</dbReference>
<evidence type="ECO:0000256" key="3">
    <source>
        <dbReference type="PROSITE-ProRule" id="PRU00169"/>
    </source>
</evidence>
<gene>
    <name evidence="6" type="ORF">MuYL_0652</name>
</gene>
<evidence type="ECO:0000256" key="2">
    <source>
        <dbReference type="ARBA" id="ARBA00023125"/>
    </source>
</evidence>
<dbReference type="InterPro" id="IPR011006">
    <property type="entry name" value="CheY-like_superfamily"/>
</dbReference>
<dbReference type="GO" id="GO:0003677">
    <property type="term" value="F:DNA binding"/>
    <property type="evidence" value="ECO:0007669"/>
    <property type="project" value="UniProtKB-KW"/>
</dbReference>